<keyword evidence="11" id="KW-1185">Reference proteome</keyword>
<feature type="chain" id="PRO_5026096871" description="Peptidase M14 domain-containing protein" evidence="8">
    <location>
        <begin position="20"/>
        <end position="650"/>
    </location>
</feature>
<evidence type="ECO:0000313" key="10">
    <source>
        <dbReference type="EMBL" id="KAF0725943.1"/>
    </source>
</evidence>
<evidence type="ECO:0000256" key="2">
    <source>
        <dbReference type="ARBA" id="ARBA00005988"/>
    </source>
</evidence>
<keyword evidence="7" id="KW-0812">Transmembrane</keyword>
<dbReference type="AlphaFoldDB" id="A0A6G0WG39"/>
<dbReference type="GO" id="GO:0008270">
    <property type="term" value="F:zinc ion binding"/>
    <property type="evidence" value="ECO:0007669"/>
    <property type="project" value="InterPro"/>
</dbReference>
<dbReference type="PANTHER" id="PTHR11705">
    <property type="entry name" value="PROTEASE FAMILY M14 CARBOXYPEPTIDASE A,B"/>
    <property type="match status" value="1"/>
</dbReference>
<comment type="caution">
    <text evidence="10">The sequence shown here is derived from an EMBL/GenBank/DDBJ whole genome shotgun (WGS) entry which is preliminary data.</text>
</comment>
<dbReference type="PROSITE" id="PS00132">
    <property type="entry name" value="CARBOXYPEPT_ZN_1"/>
    <property type="match status" value="1"/>
</dbReference>
<sequence length="650" mass="72165">MMLAVLLVALAAICDIGSSENDAAFLYRSYQEMVRTMKELNASHPDLVDLFVAQEVYDLPYPDELMCAEDDVGTVPCKQYVMRITNESTMNADRPEVFFSGALHGDERIGPQAAIELALLLVDYASSYAAGQADRSREWLSRLVNTRAIYIIPMTNAHGYFHNKRQELDIDPNRDYNYKKDGDCMEAMTSRVINEIWRDHLFQVAITFHGGMRCVTYEWGAPNHMIDGTRSARSPDDTSLVLLGTALSTFAGPFDDGNLYPTGTMNDVVYGVYGGMEDWAYAASWENQFADSPVFTPCQPQQYGGYPAAKTQYNNMTHRTFNILVETSDSKHPSEKSLGKKAALYDADLEALPTSPLGHVPQNVRLGLLLIDVVQPYLVFHDVSARKWQPEPSSCVAMKSDAVVVDCTLGSNQTSCNISKETTHVRVVWEVLGSFSVDETFLQLSSSGTFPPAHTVATKVQSGPTQRQFYVKGASPPLTKLNGPYFMECIDLTTASVEFIRAVAKVDQNWASQDVPATPSVPPQSHLVNARTNDAYRMEWNGHRIQGASYFYSQAIHLTDSSHVEVEKPGGDRSSPTPFSAAIVIAGVSFATLAILTVWFVLRRNLRKYKRTPTNEPIDESSVQDADKADNADDMDETGEEERQKDHDSV</sequence>
<evidence type="ECO:0000256" key="7">
    <source>
        <dbReference type="SAM" id="Phobius"/>
    </source>
</evidence>
<reference evidence="10 11" key="1">
    <citation type="submission" date="2019-07" db="EMBL/GenBank/DDBJ databases">
        <title>Genomics analysis of Aphanomyces spp. identifies a new class of oomycete effector associated with host adaptation.</title>
        <authorList>
            <person name="Gaulin E."/>
        </authorList>
    </citation>
    <scope>NUCLEOTIDE SEQUENCE [LARGE SCALE GENOMIC DNA]</scope>
    <source>
        <strain evidence="10 11">ATCC 201684</strain>
    </source>
</reference>
<accession>A0A6G0WG39</accession>
<organism evidence="10 11">
    <name type="scientific">Aphanomyces euteiches</name>
    <dbReference type="NCBI Taxonomy" id="100861"/>
    <lineage>
        <taxon>Eukaryota</taxon>
        <taxon>Sar</taxon>
        <taxon>Stramenopiles</taxon>
        <taxon>Oomycota</taxon>
        <taxon>Saprolegniomycetes</taxon>
        <taxon>Saprolegniales</taxon>
        <taxon>Verrucalvaceae</taxon>
        <taxon>Aphanomyces</taxon>
    </lineage>
</organism>
<evidence type="ECO:0000256" key="1">
    <source>
        <dbReference type="ARBA" id="ARBA00001947"/>
    </source>
</evidence>
<dbReference type="GO" id="GO:0005615">
    <property type="term" value="C:extracellular space"/>
    <property type="evidence" value="ECO:0007669"/>
    <property type="project" value="TreeGrafter"/>
</dbReference>
<proteinExistence type="inferred from homology"/>
<evidence type="ECO:0000313" key="11">
    <source>
        <dbReference type="Proteomes" id="UP000481153"/>
    </source>
</evidence>
<evidence type="ECO:0000256" key="5">
    <source>
        <dbReference type="PROSITE-ProRule" id="PRU01379"/>
    </source>
</evidence>
<gene>
    <name evidence="10" type="ORF">Ae201684_015713</name>
</gene>
<dbReference type="Proteomes" id="UP000481153">
    <property type="component" value="Unassembled WGS sequence"/>
</dbReference>
<keyword evidence="3" id="KW-0479">Metal-binding</keyword>
<evidence type="ECO:0000256" key="8">
    <source>
        <dbReference type="SAM" id="SignalP"/>
    </source>
</evidence>
<evidence type="ECO:0000256" key="6">
    <source>
        <dbReference type="SAM" id="MobiDB-lite"/>
    </source>
</evidence>
<name>A0A6G0WG39_9STRA</name>
<comment type="cofactor">
    <cofactor evidence="1">
        <name>Zn(2+)</name>
        <dbReference type="ChEBI" id="CHEBI:29105"/>
    </cofactor>
</comment>
<dbReference type="GO" id="GO:0006508">
    <property type="term" value="P:proteolysis"/>
    <property type="evidence" value="ECO:0007669"/>
    <property type="project" value="InterPro"/>
</dbReference>
<dbReference type="PROSITE" id="PS52035">
    <property type="entry name" value="PEPTIDASE_M14"/>
    <property type="match status" value="1"/>
</dbReference>
<feature type="compositionally biased region" description="Basic and acidic residues" evidence="6">
    <location>
        <begin position="641"/>
        <end position="650"/>
    </location>
</feature>
<dbReference type="SMART" id="SM00631">
    <property type="entry name" value="Zn_pept"/>
    <property type="match status" value="1"/>
</dbReference>
<feature type="domain" description="Peptidase M14" evidence="9">
    <location>
        <begin position="26"/>
        <end position="316"/>
    </location>
</feature>
<feature type="signal peptide" evidence="8">
    <location>
        <begin position="1"/>
        <end position="19"/>
    </location>
</feature>
<evidence type="ECO:0000259" key="9">
    <source>
        <dbReference type="PROSITE" id="PS52035"/>
    </source>
</evidence>
<dbReference type="InterPro" id="IPR000834">
    <property type="entry name" value="Peptidase_M14"/>
</dbReference>
<dbReference type="InterPro" id="IPR057246">
    <property type="entry name" value="CARBOXYPEPT_ZN_1"/>
</dbReference>
<feature type="region of interest" description="Disordered" evidence="6">
    <location>
        <begin position="612"/>
        <end position="650"/>
    </location>
</feature>
<comment type="similarity">
    <text evidence="2 5">Belongs to the peptidase M14 family.</text>
</comment>
<protein>
    <recommendedName>
        <fullName evidence="9">Peptidase M14 domain-containing protein</fullName>
    </recommendedName>
</protein>
<comment type="caution">
    <text evidence="5">Lacks conserved residue(s) required for the propagation of feature annotation.</text>
</comment>
<keyword evidence="7" id="KW-0472">Membrane</keyword>
<evidence type="ECO:0000256" key="3">
    <source>
        <dbReference type="ARBA" id="ARBA00022723"/>
    </source>
</evidence>
<dbReference type="PANTHER" id="PTHR11705:SF138">
    <property type="entry name" value="PEPTIDASE M14 CARBOXYPEPTIDASE A DOMAIN-CONTAINING PROTEIN"/>
    <property type="match status" value="1"/>
</dbReference>
<keyword evidence="7" id="KW-1133">Transmembrane helix</keyword>
<dbReference type="Pfam" id="PF00246">
    <property type="entry name" value="Peptidase_M14"/>
    <property type="match status" value="1"/>
</dbReference>
<dbReference type="SUPFAM" id="SSF53187">
    <property type="entry name" value="Zn-dependent exopeptidases"/>
    <property type="match status" value="1"/>
</dbReference>
<dbReference type="Gene3D" id="3.40.630.10">
    <property type="entry name" value="Zn peptidases"/>
    <property type="match status" value="1"/>
</dbReference>
<dbReference type="VEuPathDB" id="FungiDB:AeMF1_019237"/>
<dbReference type="GO" id="GO:0004181">
    <property type="term" value="F:metallocarboxypeptidase activity"/>
    <property type="evidence" value="ECO:0007669"/>
    <property type="project" value="InterPro"/>
</dbReference>
<keyword evidence="4" id="KW-0862">Zinc</keyword>
<evidence type="ECO:0000256" key="4">
    <source>
        <dbReference type="ARBA" id="ARBA00022833"/>
    </source>
</evidence>
<keyword evidence="8" id="KW-0732">Signal</keyword>
<dbReference type="EMBL" id="VJMJ01000230">
    <property type="protein sequence ID" value="KAF0725943.1"/>
    <property type="molecule type" value="Genomic_DNA"/>
</dbReference>
<feature type="transmembrane region" description="Helical" evidence="7">
    <location>
        <begin position="579"/>
        <end position="602"/>
    </location>
</feature>